<dbReference type="InterPro" id="IPR056546">
    <property type="entry name" value="MreB_MamK-like"/>
</dbReference>
<organism evidence="7 8">
    <name type="scientific">Candidatus Terrybacteria bacterium RIFCSPHIGHO2_01_FULL_43_35</name>
    <dbReference type="NCBI Taxonomy" id="1802361"/>
    <lineage>
        <taxon>Bacteria</taxon>
        <taxon>Candidatus Terryibacteriota</taxon>
    </lineage>
</organism>
<proteinExistence type="inferred from homology"/>
<protein>
    <recommendedName>
        <fullName evidence="6">Cell shape-determining protein MreB</fullName>
    </recommendedName>
</protein>
<dbReference type="CDD" id="cd10225">
    <property type="entry name" value="ASKHA_NBD_MreB-like"/>
    <property type="match status" value="1"/>
</dbReference>
<dbReference type="PANTHER" id="PTHR42749:SF1">
    <property type="entry name" value="CELL SHAPE-DETERMINING PROTEIN MREB"/>
    <property type="match status" value="1"/>
</dbReference>
<keyword evidence="1 6" id="KW-0963">Cytoplasm</keyword>
<dbReference type="PRINTS" id="PR01652">
    <property type="entry name" value="SHAPEPROTEIN"/>
</dbReference>
<dbReference type="Gene3D" id="3.30.420.40">
    <property type="match status" value="2"/>
</dbReference>
<evidence type="ECO:0000313" key="8">
    <source>
        <dbReference type="Proteomes" id="UP000178869"/>
    </source>
</evidence>
<keyword evidence="2 6" id="KW-0547">Nucleotide-binding</keyword>
<dbReference type="Proteomes" id="UP000178869">
    <property type="component" value="Unassembled WGS sequence"/>
</dbReference>
<evidence type="ECO:0000256" key="1">
    <source>
        <dbReference type="ARBA" id="ARBA00022490"/>
    </source>
</evidence>
<dbReference type="InterPro" id="IPR043129">
    <property type="entry name" value="ATPase_NBD"/>
</dbReference>
<feature type="binding site" evidence="6">
    <location>
        <begin position="214"/>
        <end position="217"/>
    </location>
    <ligand>
        <name>ATP</name>
        <dbReference type="ChEBI" id="CHEBI:30616"/>
    </ligand>
</feature>
<evidence type="ECO:0000256" key="4">
    <source>
        <dbReference type="ARBA" id="ARBA00022960"/>
    </source>
</evidence>
<dbReference type="NCBIfam" id="TIGR00904">
    <property type="entry name" value="mreB"/>
    <property type="match status" value="1"/>
</dbReference>
<dbReference type="SUPFAM" id="SSF53067">
    <property type="entry name" value="Actin-like ATPase domain"/>
    <property type="match status" value="2"/>
</dbReference>
<evidence type="ECO:0000256" key="2">
    <source>
        <dbReference type="ARBA" id="ARBA00022741"/>
    </source>
</evidence>
<evidence type="ECO:0000313" key="7">
    <source>
        <dbReference type="EMBL" id="OHA47070.1"/>
    </source>
</evidence>
<dbReference type="GO" id="GO:0000902">
    <property type="term" value="P:cell morphogenesis"/>
    <property type="evidence" value="ECO:0007669"/>
    <property type="project" value="InterPro"/>
</dbReference>
<dbReference type="EMBL" id="MHSR01000008">
    <property type="protein sequence ID" value="OHA47070.1"/>
    <property type="molecule type" value="Genomic_DNA"/>
</dbReference>
<comment type="subunit">
    <text evidence="6">Forms polymers.</text>
</comment>
<keyword evidence="3 6" id="KW-0067">ATP-binding</keyword>
<evidence type="ECO:0000256" key="5">
    <source>
        <dbReference type="ARBA" id="ARBA00023458"/>
    </source>
</evidence>
<dbReference type="NCBIfam" id="NF010539">
    <property type="entry name" value="PRK13927.1"/>
    <property type="match status" value="1"/>
</dbReference>
<gene>
    <name evidence="6" type="primary">mreB</name>
    <name evidence="7" type="ORF">A2828_03825</name>
</gene>
<comment type="function">
    <text evidence="6">Forms membrane-associated dynamic filaments that are essential for cell shape determination. Acts by regulating cell wall synthesis and cell elongation, and thus cell shape. A feedback loop between cell geometry and MreB localization may maintain elongated cell shape by targeting cell wall growth to regions of negative cell wall curvature.</text>
</comment>
<dbReference type="Pfam" id="PF06723">
    <property type="entry name" value="MreB_Mbl"/>
    <property type="match status" value="1"/>
</dbReference>
<comment type="similarity">
    <text evidence="5 6">Belongs to the FtsA/MreB family.</text>
</comment>
<name>A0A1G2PFG4_9BACT</name>
<evidence type="ECO:0000256" key="3">
    <source>
        <dbReference type="ARBA" id="ARBA00022840"/>
    </source>
</evidence>
<dbReference type="HAMAP" id="MF_02207">
    <property type="entry name" value="MreB"/>
    <property type="match status" value="1"/>
</dbReference>
<feature type="binding site" evidence="6">
    <location>
        <begin position="166"/>
        <end position="168"/>
    </location>
    <ligand>
        <name>ATP</name>
        <dbReference type="ChEBI" id="CHEBI:30616"/>
    </ligand>
</feature>
<dbReference type="InterPro" id="IPR004753">
    <property type="entry name" value="MreB"/>
</dbReference>
<accession>A0A1G2PFG4</accession>
<dbReference type="GO" id="GO:0005524">
    <property type="term" value="F:ATP binding"/>
    <property type="evidence" value="ECO:0007669"/>
    <property type="project" value="UniProtKB-KW"/>
</dbReference>
<dbReference type="AlphaFoldDB" id="A0A1G2PFG4"/>
<evidence type="ECO:0000256" key="6">
    <source>
        <dbReference type="HAMAP-Rule" id="MF_02207"/>
    </source>
</evidence>
<sequence>MFGLIPKNLFVQDIGIDLGTANTLVYVRGKGILINEPSVVALNKKTNQILAIGNEARKMVGRTPAHIVASRPLTKGVISDFEITEQMLAHFFSSVREHARFPFSRPRVVIGIPSGVTEVEKRAVEDACKNAGAKEVYLIEEPMAAAIGARLPVQEASGSMIVDIGGGTTEIAVISLGGIVAFRSLRIAGDRLNDDIINFAHEEMKMVLGERTAEEIKIATGSAKEVDDPIISPMRGRDVLTGLPKEIMVSDTHIRRAISHSVYTIIEAIKATIEETPPELVADIMNRGITLAGGGSLLRNLDKLIAQETLMPVQVTEDPLTAVVRGTGIVLENIDELHEILVSADNAAIPL</sequence>
<reference evidence="7 8" key="1">
    <citation type="journal article" date="2016" name="Nat. Commun.">
        <title>Thousands of microbial genomes shed light on interconnected biogeochemical processes in an aquifer system.</title>
        <authorList>
            <person name="Anantharaman K."/>
            <person name="Brown C.T."/>
            <person name="Hug L.A."/>
            <person name="Sharon I."/>
            <person name="Castelle C.J."/>
            <person name="Probst A.J."/>
            <person name="Thomas B.C."/>
            <person name="Singh A."/>
            <person name="Wilkins M.J."/>
            <person name="Karaoz U."/>
            <person name="Brodie E.L."/>
            <person name="Williams K.H."/>
            <person name="Hubbard S.S."/>
            <person name="Banfield J.F."/>
        </authorList>
    </citation>
    <scope>NUCLEOTIDE SEQUENCE [LARGE SCALE GENOMIC DNA]</scope>
</reference>
<dbReference type="PANTHER" id="PTHR42749">
    <property type="entry name" value="CELL SHAPE-DETERMINING PROTEIN MREB"/>
    <property type="match status" value="1"/>
</dbReference>
<keyword evidence="4 6" id="KW-0133">Cell shape</keyword>
<comment type="caution">
    <text evidence="7">The sequence shown here is derived from an EMBL/GenBank/DDBJ whole genome shotgun (WGS) entry which is preliminary data.</text>
</comment>
<comment type="subcellular location">
    <subcellularLocation>
        <location evidence="6">Cytoplasm</location>
    </subcellularLocation>
    <text evidence="6">Membrane-associated.</text>
</comment>
<dbReference type="GO" id="GO:0005737">
    <property type="term" value="C:cytoplasm"/>
    <property type="evidence" value="ECO:0007669"/>
    <property type="project" value="UniProtKB-SubCell"/>
</dbReference>
<dbReference type="GO" id="GO:0008360">
    <property type="term" value="P:regulation of cell shape"/>
    <property type="evidence" value="ECO:0007669"/>
    <property type="project" value="UniProtKB-UniRule"/>
</dbReference>
<feature type="binding site" evidence="6">
    <location>
        <begin position="294"/>
        <end position="297"/>
    </location>
    <ligand>
        <name>ATP</name>
        <dbReference type="ChEBI" id="CHEBI:30616"/>
    </ligand>
</feature>
<feature type="binding site" evidence="6">
    <location>
        <begin position="20"/>
        <end position="22"/>
    </location>
    <ligand>
        <name>ATP</name>
        <dbReference type="ChEBI" id="CHEBI:30616"/>
    </ligand>
</feature>